<protein>
    <recommendedName>
        <fullName evidence="1">DUF1659 domain-containing protein</fullName>
    </recommendedName>
</protein>
<dbReference type="AlphaFoldDB" id="A0A024Q7Y1"/>
<dbReference type="OrthoDB" id="48766at2"/>
<dbReference type="Proteomes" id="UP000028875">
    <property type="component" value="Unassembled WGS sequence"/>
</dbReference>
<accession>A0A024Q7Y1</accession>
<evidence type="ECO:0000259" key="1">
    <source>
        <dbReference type="Pfam" id="PF07872"/>
    </source>
</evidence>
<dbReference type="Pfam" id="PF07872">
    <property type="entry name" value="DUF1659"/>
    <property type="match status" value="1"/>
</dbReference>
<dbReference type="InterPro" id="IPR012454">
    <property type="entry name" value="DUF1659"/>
</dbReference>
<dbReference type="STRING" id="1462526.BN990_00657"/>
<reference evidence="3" key="2">
    <citation type="submission" date="2014-05" db="EMBL/GenBank/DDBJ databases">
        <title>Draft genome sequence of Virgibacillus massiliensis Vm-5.</title>
        <authorList>
            <person name="Khelaifia S."/>
            <person name="Croce O."/>
            <person name="Lagier J.C."/>
            <person name="Raoult D."/>
        </authorList>
    </citation>
    <scope>NUCLEOTIDE SEQUENCE [LARGE SCALE GENOMIC DNA]</scope>
    <source>
        <strain evidence="3">Vm-5</strain>
    </source>
</reference>
<reference evidence="2 3" key="1">
    <citation type="submission" date="2014-03" db="EMBL/GenBank/DDBJ databases">
        <authorList>
            <person name="Urmite Genomes U."/>
        </authorList>
    </citation>
    <scope>NUCLEOTIDE SEQUENCE [LARGE SCALE GENOMIC DNA]</scope>
    <source>
        <strain evidence="2 3">Vm-5</strain>
    </source>
</reference>
<sequence length="74" mass="8180">MASSQLTNSSLWLVFDNGINESTGKMVTKTKSFNNVKTAATAEQLYIIAEAFTNLQQLPLEVVERKDTSEILAE</sequence>
<dbReference type="eggNOG" id="ENOG5033AHG">
    <property type="taxonomic scope" value="Bacteria"/>
</dbReference>
<comment type="caution">
    <text evidence="2">The sequence shown here is derived from an EMBL/GenBank/DDBJ whole genome shotgun (WGS) entry which is preliminary data.</text>
</comment>
<gene>
    <name evidence="2" type="ORF">BN990_00657</name>
</gene>
<organism evidence="2 3">
    <name type="scientific">Virgibacillus massiliensis</name>
    <dbReference type="NCBI Taxonomy" id="1462526"/>
    <lineage>
        <taxon>Bacteria</taxon>
        <taxon>Bacillati</taxon>
        <taxon>Bacillota</taxon>
        <taxon>Bacilli</taxon>
        <taxon>Bacillales</taxon>
        <taxon>Bacillaceae</taxon>
        <taxon>Virgibacillus</taxon>
    </lineage>
</organism>
<dbReference type="RefSeq" id="WP_038242320.1">
    <property type="nucleotide sequence ID" value="NZ_BNER01000001.1"/>
</dbReference>
<name>A0A024Q7Y1_9BACI</name>
<evidence type="ECO:0000313" key="3">
    <source>
        <dbReference type="Proteomes" id="UP000028875"/>
    </source>
</evidence>
<evidence type="ECO:0000313" key="2">
    <source>
        <dbReference type="EMBL" id="CDQ38387.1"/>
    </source>
</evidence>
<proteinExistence type="predicted"/>
<keyword evidence="3" id="KW-1185">Reference proteome</keyword>
<dbReference type="EMBL" id="CCDP010000001">
    <property type="protein sequence ID" value="CDQ38387.1"/>
    <property type="molecule type" value="Genomic_DNA"/>
</dbReference>
<feature type="domain" description="DUF1659" evidence="1">
    <location>
        <begin position="3"/>
        <end position="72"/>
    </location>
</feature>